<feature type="region of interest" description="Disordered" evidence="15">
    <location>
        <begin position="349"/>
        <end position="375"/>
    </location>
</feature>
<evidence type="ECO:0000256" key="7">
    <source>
        <dbReference type="ARBA" id="ARBA00022553"/>
    </source>
</evidence>
<keyword evidence="9" id="KW-0007">Acetylation</keyword>
<reference evidence="16 17" key="1">
    <citation type="submission" date="2023-03" db="EMBL/GenBank/DDBJ databases">
        <title>Genome insight into feeding habits of ladybird beetles.</title>
        <authorList>
            <person name="Li H.-S."/>
            <person name="Huang Y.-H."/>
            <person name="Pang H."/>
        </authorList>
    </citation>
    <scope>NUCLEOTIDE SEQUENCE [LARGE SCALE GENOMIC DNA]</scope>
    <source>
        <strain evidence="16">SYSU_2023b</strain>
        <tissue evidence="16">Whole body</tissue>
    </source>
</reference>
<dbReference type="PANTHER" id="PTHR13034:SF2">
    <property type="entry name" value="DYNACTIN SUBUNIT 4"/>
    <property type="match status" value="1"/>
</dbReference>
<evidence type="ECO:0000256" key="11">
    <source>
        <dbReference type="ARBA" id="ARBA00023212"/>
    </source>
</evidence>
<evidence type="ECO:0000313" key="17">
    <source>
        <dbReference type="Proteomes" id="UP001431783"/>
    </source>
</evidence>
<proteinExistence type="inferred from homology"/>
<sequence length="513" mass="57980">MSAGFLDIDCVKYACTCGLLKTLQQLYFCRYCSELRCTFCVSHEVDSHFCGKCCENLPSAEARVKKNRCVNCFICPSCRQELSTRAASKQPANPEESKATKRTYYLSCLCCRWSSRDIGLPDQTAATGSWPKRESIHSNRIQEIVSMYKGLQEKEKLDKEFFKKKQKEKIISYTDKTGITAAALRKRIGLPEDKPILKPKNAVKIVTPSKADENIDDFDEEVLTKSINLLEITSIDQRLLQPDVQPKEISNIFPIQKILSIKRSLRCRRCEHNVSKPEYNPNSIKFKIQLFAYYHIPEVRIVTVEPLRAGQACELILKFTNPTQHQTTVSFLPFDSPIEVKEAIPEEGAISQEDSLEELDKSSLTPSKKKSSSGTKLMSLVDTHITLTTSRSSARALSPRSIAESINCTVDIPSSTFILPPRDDAAEYDDFNEVHNIQDDKKLVVWRKSNKAYIKLVVTPNEDMPIDTTVTTGFTMSHLYTNTIASVADNKKPQKFNHNMRVILKLGKSVGLN</sequence>
<keyword evidence="10" id="KW-0175">Coiled coil</keyword>
<name>A0AAW1U2W1_9CUCU</name>
<comment type="caution">
    <text evidence="16">The sequence shown here is derived from an EMBL/GenBank/DDBJ whole genome shotgun (WGS) entry which is preliminary data.</text>
</comment>
<keyword evidence="8" id="KW-0832">Ubl conjugation</keyword>
<dbReference type="Pfam" id="PF05502">
    <property type="entry name" value="Dynactin_p62"/>
    <property type="match status" value="2"/>
</dbReference>
<dbReference type="InterPro" id="IPR008603">
    <property type="entry name" value="DCTN4"/>
</dbReference>
<keyword evidence="17" id="KW-1185">Reference proteome</keyword>
<keyword evidence="5" id="KW-0963">Cytoplasm</keyword>
<comment type="similarity">
    <text evidence="12">Belongs to the dynactin subunit 4 family.</text>
</comment>
<evidence type="ECO:0000256" key="14">
    <source>
        <dbReference type="ARBA" id="ARBA00093507"/>
    </source>
</evidence>
<evidence type="ECO:0000256" key="9">
    <source>
        <dbReference type="ARBA" id="ARBA00022990"/>
    </source>
</evidence>
<dbReference type="GO" id="GO:0005938">
    <property type="term" value="C:cell cortex"/>
    <property type="evidence" value="ECO:0007669"/>
    <property type="project" value="UniProtKB-SubCell"/>
</dbReference>
<protein>
    <recommendedName>
        <fullName evidence="13">Dynactin subunit 4</fullName>
    </recommendedName>
</protein>
<dbReference type="GO" id="GO:0001725">
    <property type="term" value="C:stress fiber"/>
    <property type="evidence" value="ECO:0007669"/>
    <property type="project" value="UniProtKB-SubCell"/>
</dbReference>
<keyword evidence="11" id="KW-0206">Cytoskeleton</keyword>
<evidence type="ECO:0000256" key="3">
    <source>
        <dbReference type="ARBA" id="ARBA00004544"/>
    </source>
</evidence>
<evidence type="ECO:0000256" key="12">
    <source>
        <dbReference type="ARBA" id="ARBA00034776"/>
    </source>
</evidence>
<keyword evidence="7" id="KW-0597">Phosphoprotein</keyword>
<dbReference type="GO" id="GO:0030016">
    <property type="term" value="C:myofibril"/>
    <property type="evidence" value="ECO:0007669"/>
    <property type="project" value="UniProtKB-SubCell"/>
</dbReference>
<comment type="subunit">
    <text evidence="14">Subunit of dynactin, a multiprotein complex part of a tripartite complex with dynein and a adapter, such as BICDL1, BICD2 or HOOK3. The dynactin complex is built around ACTR1A/ACTB filament and consists of an actin-related filament composed of a shoulder domain, a pointed end and a barbed end. Its length is defined by its flexible shoulder domain. The soulder is composed of 2 DCTN1 subunits, 4 DCTN2 and 2 DCTN3. The 4 DCNT2 (via N-terminus) bind the ACTR1A filament and act as molecular rulers to determine the length. The pointed end is important for binding dynein-dynactin cargo adapters. Consists of 4 subunits: ACTR10, DCNT4, DCTN5 and DCTN6. The barbed end is composed of a CAPZA1:CAPZB heterodimers, which binds ACTR1A/ACTB filament and dynactin and stabilizes dynactin. Interacts with ATP7B, but not ATP7A, in a copper-dependent manner. Interacts with ANK2; this interaction is required for localization at costameres. Interacts with N4BP2L1.</text>
</comment>
<comment type="subcellular location">
    <subcellularLocation>
        <location evidence="3">Cytoplasm</location>
        <location evidence="3">Cell cortex</location>
    </subcellularLocation>
    <subcellularLocation>
        <location evidence="1">Cytoplasm</location>
        <location evidence="1">Cytoskeleton</location>
        <location evidence="1">Microtubule organizing center</location>
        <location evidence="1">Centrosome</location>
    </subcellularLocation>
    <subcellularLocation>
        <location evidence="2">Cytoplasm</location>
        <location evidence="2">Cytoskeleton</location>
        <location evidence="2">Stress fiber</location>
    </subcellularLocation>
    <subcellularLocation>
        <location evidence="4">Cytoplasm</location>
        <location evidence="4">Myofibril</location>
    </subcellularLocation>
</comment>
<keyword evidence="6" id="KW-1017">Isopeptide bond</keyword>
<evidence type="ECO:0000256" key="6">
    <source>
        <dbReference type="ARBA" id="ARBA00022499"/>
    </source>
</evidence>
<gene>
    <name evidence="16" type="ORF">WA026_005815</name>
</gene>
<organism evidence="16 17">
    <name type="scientific">Henosepilachna vigintioctopunctata</name>
    <dbReference type="NCBI Taxonomy" id="420089"/>
    <lineage>
        <taxon>Eukaryota</taxon>
        <taxon>Metazoa</taxon>
        <taxon>Ecdysozoa</taxon>
        <taxon>Arthropoda</taxon>
        <taxon>Hexapoda</taxon>
        <taxon>Insecta</taxon>
        <taxon>Pterygota</taxon>
        <taxon>Neoptera</taxon>
        <taxon>Endopterygota</taxon>
        <taxon>Coleoptera</taxon>
        <taxon>Polyphaga</taxon>
        <taxon>Cucujiformia</taxon>
        <taxon>Coccinelloidea</taxon>
        <taxon>Coccinellidae</taxon>
        <taxon>Epilachninae</taxon>
        <taxon>Epilachnini</taxon>
        <taxon>Henosepilachna</taxon>
    </lineage>
</organism>
<evidence type="ECO:0000256" key="2">
    <source>
        <dbReference type="ARBA" id="ARBA00004529"/>
    </source>
</evidence>
<dbReference type="EMBL" id="JARQZJ010000032">
    <property type="protein sequence ID" value="KAK9875004.1"/>
    <property type="molecule type" value="Genomic_DNA"/>
</dbReference>
<evidence type="ECO:0000313" key="16">
    <source>
        <dbReference type="EMBL" id="KAK9875004.1"/>
    </source>
</evidence>
<dbReference type="GO" id="GO:0005869">
    <property type="term" value="C:dynactin complex"/>
    <property type="evidence" value="ECO:0007669"/>
    <property type="project" value="InterPro"/>
</dbReference>
<dbReference type="Proteomes" id="UP001431783">
    <property type="component" value="Unassembled WGS sequence"/>
</dbReference>
<evidence type="ECO:0000256" key="1">
    <source>
        <dbReference type="ARBA" id="ARBA00004300"/>
    </source>
</evidence>
<accession>A0AAW1U2W1</accession>
<evidence type="ECO:0000256" key="4">
    <source>
        <dbReference type="ARBA" id="ARBA00004657"/>
    </source>
</evidence>
<feature type="compositionally biased region" description="Low complexity" evidence="15">
    <location>
        <begin position="362"/>
        <end position="375"/>
    </location>
</feature>
<dbReference type="AlphaFoldDB" id="A0AAW1U2W1"/>
<evidence type="ECO:0000256" key="8">
    <source>
        <dbReference type="ARBA" id="ARBA00022843"/>
    </source>
</evidence>
<evidence type="ECO:0000256" key="15">
    <source>
        <dbReference type="SAM" id="MobiDB-lite"/>
    </source>
</evidence>
<evidence type="ECO:0000256" key="10">
    <source>
        <dbReference type="ARBA" id="ARBA00023054"/>
    </source>
</evidence>
<dbReference type="PANTHER" id="PTHR13034">
    <property type="entry name" value="DYNACTIN P62 SUBUNIT"/>
    <property type="match status" value="1"/>
</dbReference>
<evidence type="ECO:0000256" key="5">
    <source>
        <dbReference type="ARBA" id="ARBA00022490"/>
    </source>
</evidence>
<dbReference type="GO" id="GO:0005813">
    <property type="term" value="C:centrosome"/>
    <property type="evidence" value="ECO:0007669"/>
    <property type="project" value="UniProtKB-SubCell"/>
</dbReference>
<evidence type="ECO:0000256" key="13">
    <source>
        <dbReference type="ARBA" id="ARBA00034864"/>
    </source>
</evidence>